<evidence type="ECO:0000256" key="5">
    <source>
        <dbReference type="ARBA" id="ARBA00023002"/>
    </source>
</evidence>
<evidence type="ECO:0000256" key="2">
    <source>
        <dbReference type="ARBA" id="ARBA00010617"/>
    </source>
</evidence>
<dbReference type="GO" id="GO:0004497">
    <property type="term" value="F:monooxygenase activity"/>
    <property type="evidence" value="ECO:0007669"/>
    <property type="project" value="UniProtKB-KW"/>
</dbReference>
<keyword evidence="4 8" id="KW-0479">Metal-binding</keyword>
<dbReference type="PRINTS" id="PR00463">
    <property type="entry name" value="EP450I"/>
</dbReference>
<dbReference type="PROSITE" id="PS00086">
    <property type="entry name" value="CYTOCHROME_P450"/>
    <property type="match status" value="1"/>
</dbReference>
<sequence>MILIVLFTLVVAYAANFLYKKWKVYRLLVDNFKTPQRHPIFGTLTIFRGTAPEIFKTFQSLFGKYGKNFVLTRPILDAQIVISDAKDIEAILANPNTKKARKSSSYQALEPWLGTGLLTAYGDKWFTRRKIITPSFHFSILDGFVDVMSKQSDILIKHLTSMATKGEVDIYPIVNAFALDVICETSMGVTVNAQSDPNSEYVTSVKKMSRAVQERIHHPLGKSDLYNLTSKGQYLKTLTNILHDFTDKVIGERRDQLLSNTKIDQGSRMNFLDILLHATAGGKPLTNADIREEVDTFMFEGHDTTASGIAFTLYLLSRNADVQEKLYQELENAFGSKDEMGITNKNISGLEYLDMVIKESLRMFPPVPGIGRQLMEDTLIGGVTVPAGVNLILSIYRMQHDPTNYPDPEKFDPERFSSQSDSKRTFAYVPFSAGGRNCIGQKFALLDLKTSVAKVIMNFKLLPGPEVILQGDLILKASNGIRIRLEQR</sequence>
<dbReference type="AlphaFoldDB" id="A0A7R8V260"/>
<evidence type="ECO:0008006" key="12">
    <source>
        <dbReference type="Google" id="ProtNLM"/>
    </source>
</evidence>
<evidence type="ECO:0000256" key="8">
    <source>
        <dbReference type="PIRSR" id="PIRSR602401-1"/>
    </source>
</evidence>
<dbReference type="InterPro" id="IPR050196">
    <property type="entry name" value="Cytochrome_P450_Monoox"/>
</dbReference>
<evidence type="ECO:0000256" key="7">
    <source>
        <dbReference type="ARBA" id="ARBA00023033"/>
    </source>
</evidence>
<comment type="cofactor">
    <cofactor evidence="1 8">
        <name>heme</name>
        <dbReference type="ChEBI" id="CHEBI:30413"/>
    </cofactor>
</comment>
<keyword evidence="3 8" id="KW-0349">Heme</keyword>
<dbReference type="EMBL" id="LR899013">
    <property type="protein sequence ID" value="CAD7091456.1"/>
    <property type="molecule type" value="Genomic_DNA"/>
</dbReference>
<dbReference type="OrthoDB" id="1470350at2759"/>
<dbReference type="InterPro" id="IPR001128">
    <property type="entry name" value="Cyt_P450"/>
</dbReference>
<evidence type="ECO:0000256" key="6">
    <source>
        <dbReference type="ARBA" id="ARBA00023004"/>
    </source>
</evidence>
<keyword evidence="5 9" id="KW-0560">Oxidoreductase</keyword>
<protein>
    <recommendedName>
        <fullName evidence="12">Cytochrome P450</fullName>
    </recommendedName>
</protein>
<dbReference type="PRINTS" id="PR00385">
    <property type="entry name" value="P450"/>
</dbReference>
<dbReference type="Pfam" id="PF00067">
    <property type="entry name" value="p450"/>
    <property type="match status" value="1"/>
</dbReference>
<dbReference type="InParanoid" id="A0A7R8V260"/>
<keyword evidence="11" id="KW-1185">Reference proteome</keyword>
<organism evidence="10 11">
    <name type="scientific">Hermetia illucens</name>
    <name type="common">Black soldier fly</name>
    <dbReference type="NCBI Taxonomy" id="343691"/>
    <lineage>
        <taxon>Eukaryota</taxon>
        <taxon>Metazoa</taxon>
        <taxon>Ecdysozoa</taxon>
        <taxon>Arthropoda</taxon>
        <taxon>Hexapoda</taxon>
        <taxon>Insecta</taxon>
        <taxon>Pterygota</taxon>
        <taxon>Neoptera</taxon>
        <taxon>Endopterygota</taxon>
        <taxon>Diptera</taxon>
        <taxon>Brachycera</taxon>
        <taxon>Stratiomyomorpha</taxon>
        <taxon>Stratiomyidae</taxon>
        <taxon>Hermetiinae</taxon>
        <taxon>Hermetia</taxon>
    </lineage>
</organism>
<dbReference type="GO" id="GO:0016705">
    <property type="term" value="F:oxidoreductase activity, acting on paired donors, with incorporation or reduction of molecular oxygen"/>
    <property type="evidence" value="ECO:0007669"/>
    <property type="project" value="InterPro"/>
</dbReference>
<name>A0A7R8V260_HERIL</name>
<evidence type="ECO:0000256" key="1">
    <source>
        <dbReference type="ARBA" id="ARBA00001971"/>
    </source>
</evidence>
<dbReference type="Proteomes" id="UP000594454">
    <property type="component" value="Chromosome 5"/>
</dbReference>
<dbReference type="CDD" id="cd20628">
    <property type="entry name" value="CYP4"/>
    <property type="match status" value="1"/>
</dbReference>
<reference evidence="10 11" key="1">
    <citation type="submission" date="2020-11" db="EMBL/GenBank/DDBJ databases">
        <authorList>
            <person name="Wallbank WR R."/>
            <person name="Pardo Diaz C."/>
            <person name="Kozak K."/>
            <person name="Martin S."/>
            <person name="Jiggins C."/>
            <person name="Moest M."/>
            <person name="Warren A I."/>
            <person name="Generalovic N T."/>
            <person name="Byers J.R.P. K."/>
            <person name="Montejo-Kovacevich G."/>
            <person name="Yen C E."/>
        </authorList>
    </citation>
    <scope>NUCLEOTIDE SEQUENCE [LARGE SCALE GENOMIC DNA]</scope>
</reference>
<dbReference type="GO" id="GO:0005506">
    <property type="term" value="F:iron ion binding"/>
    <property type="evidence" value="ECO:0007669"/>
    <property type="project" value="InterPro"/>
</dbReference>
<dbReference type="InterPro" id="IPR002401">
    <property type="entry name" value="Cyt_P450_E_grp-I"/>
</dbReference>
<comment type="similarity">
    <text evidence="2 9">Belongs to the cytochrome P450 family.</text>
</comment>
<dbReference type="GO" id="GO:0020037">
    <property type="term" value="F:heme binding"/>
    <property type="evidence" value="ECO:0007669"/>
    <property type="project" value="InterPro"/>
</dbReference>
<gene>
    <name evidence="10" type="ORF">HERILL_LOCUS13872</name>
</gene>
<evidence type="ECO:0000313" key="10">
    <source>
        <dbReference type="EMBL" id="CAD7091456.1"/>
    </source>
</evidence>
<dbReference type="InterPro" id="IPR017972">
    <property type="entry name" value="Cyt_P450_CS"/>
</dbReference>
<evidence type="ECO:0000256" key="3">
    <source>
        <dbReference type="ARBA" id="ARBA00022617"/>
    </source>
</evidence>
<keyword evidence="7 9" id="KW-0503">Monooxygenase</keyword>
<dbReference type="Gene3D" id="1.10.630.10">
    <property type="entry name" value="Cytochrome P450"/>
    <property type="match status" value="1"/>
</dbReference>
<dbReference type="PANTHER" id="PTHR24291:SF187">
    <property type="entry name" value="CYTOCHROME P450 4AE1-RELATED"/>
    <property type="match status" value="1"/>
</dbReference>
<dbReference type="SUPFAM" id="SSF48264">
    <property type="entry name" value="Cytochrome P450"/>
    <property type="match status" value="1"/>
</dbReference>
<dbReference type="OMA" id="NFRLEPM"/>
<accession>A0A7R8V260</accession>
<evidence type="ECO:0000256" key="4">
    <source>
        <dbReference type="ARBA" id="ARBA00022723"/>
    </source>
</evidence>
<proteinExistence type="inferred from homology"/>
<keyword evidence="6 8" id="KW-0408">Iron</keyword>
<evidence type="ECO:0000256" key="9">
    <source>
        <dbReference type="RuleBase" id="RU000461"/>
    </source>
</evidence>
<feature type="binding site" description="axial binding residue" evidence="8">
    <location>
        <position position="438"/>
    </location>
    <ligand>
        <name>heme</name>
        <dbReference type="ChEBI" id="CHEBI:30413"/>
    </ligand>
    <ligandPart>
        <name>Fe</name>
        <dbReference type="ChEBI" id="CHEBI:18248"/>
    </ligandPart>
</feature>
<dbReference type="InterPro" id="IPR036396">
    <property type="entry name" value="Cyt_P450_sf"/>
</dbReference>
<dbReference type="PANTHER" id="PTHR24291">
    <property type="entry name" value="CYTOCHROME P450 FAMILY 4"/>
    <property type="match status" value="1"/>
</dbReference>
<evidence type="ECO:0000313" key="11">
    <source>
        <dbReference type="Proteomes" id="UP000594454"/>
    </source>
</evidence>